<reference evidence="1 2" key="1">
    <citation type="journal article" date="2014" name="Genome Announc.">
        <title>Draft Genome Sequence of Paenibacillus pini JCM 16418T, Isolated from the Rhizosphere of Pine Tree.</title>
        <authorList>
            <person name="Yuki M."/>
            <person name="Oshima K."/>
            <person name="Suda W."/>
            <person name="Oshida Y."/>
            <person name="Kitamura K."/>
            <person name="Iida Y."/>
            <person name="Hattori M."/>
            <person name="Ohkuma M."/>
        </authorList>
    </citation>
    <scope>NUCLEOTIDE SEQUENCE [LARGE SCALE GENOMIC DNA]</scope>
    <source>
        <strain evidence="1 2">JCM 16418</strain>
    </source>
</reference>
<dbReference type="Proteomes" id="UP000019364">
    <property type="component" value="Unassembled WGS sequence"/>
</dbReference>
<name>W7Z0A4_9BACL</name>
<dbReference type="eggNOG" id="ENOG50334X5">
    <property type="taxonomic scope" value="Bacteria"/>
</dbReference>
<evidence type="ECO:0000313" key="1">
    <source>
        <dbReference type="EMBL" id="GAF10386.1"/>
    </source>
</evidence>
<protein>
    <submittedName>
        <fullName evidence="1">Uncharacterized protein</fullName>
    </submittedName>
</protein>
<gene>
    <name evidence="1" type="ORF">JCM16418_4586</name>
</gene>
<dbReference type="RefSeq" id="WP_052020618.1">
    <property type="nucleotide sequence ID" value="NZ_BAVZ01000023.1"/>
</dbReference>
<dbReference type="EMBL" id="BAVZ01000023">
    <property type="protein sequence ID" value="GAF10386.1"/>
    <property type="molecule type" value="Genomic_DNA"/>
</dbReference>
<accession>W7Z0A4</accession>
<evidence type="ECO:0000313" key="2">
    <source>
        <dbReference type="Proteomes" id="UP000019364"/>
    </source>
</evidence>
<organism evidence="1 2">
    <name type="scientific">Paenibacillus pini JCM 16418</name>
    <dbReference type="NCBI Taxonomy" id="1236976"/>
    <lineage>
        <taxon>Bacteria</taxon>
        <taxon>Bacillati</taxon>
        <taxon>Bacillota</taxon>
        <taxon>Bacilli</taxon>
        <taxon>Bacillales</taxon>
        <taxon>Paenibacillaceae</taxon>
        <taxon>Paenibacillus</taxon>
    </lineage>
</organism>
<keyword evidence="2" id="KW-1185">Reference proteome</keyword>
<dbReference type="OrthoDB" id="2662240at2"/>
<dbReference type="AlphaFoldDB" id="W7Z0A4"/>
<comment type="caution">
    <text evidence="1">The sequence shown here is derived from an EMBL/GenBank/DDBJ whole genome shotgun (WGS) entry which is preliminary data.</text>
</comment>
<dbReference type="STRING" id="1236976.JCM16418_4586"/>
<sequence>MELYKLRFKTASKSADEIKSNYDSVPPSTELLEKMAEAFRNLNGTEVVGGAWDYSPHSYSLYGWSDVDDEKFKELIYSIEQDEMFGSYPDSREEFDTDWESGEYESSAALHFDKSDFEVIEKIDKSCFTLR</sequence>
<proteinExistence type="predicted"/>